<dbReference type="PANTHER" id="PTHR11941">
    <property type="entry name" value="ENOYL-COA HYDRATASE-RELATED"/>
    <property type="match status" value="1"/>
</dbReference>
<keyword evidence="3" id="KW-0413">Isomerase</keyword>
<evidence type="ECO:0000313" key="3">
    <source>
        <dbReference type="EMBL" id="AWW41788.1"/>
    </source>
</evidence>
<dbReference type="RefSeq" id="WP_053760399.1">
    <property type="nucleotide sequence ID" value="NZ_CP030073.1"/>
</dbReference>
<keyword evidence="4" id="KW-1185">Reference proteome</keyword>
<evidence type="ECO:0000313" key="4">
    <source>
        <dbReference type="Proteomes" id="UP000249616"/>
    </source>
</evidence>
<dbReference type="AlphaFoldDB" id="A0A2Z4JAQ9"/>
<dbReference type="InterPro" id="IPR029045">
    <property type="entry name" value="ClpP/crotonase-like_dom_sf"/>
</dbReference>
<dbReference type="InterPro" id="IPR018376">
    <property type="entry name" value="Enoyl-CoA_hyd/isom_CS"/>
</dbReference>
<dbReference type="Pfam" id="PF00378">
    <property type="entry name" value="ECH_1"/>
    <property type="match status" value="1"/>
</dbReference>
<evidence type="ECO:0000256" key="1">
    <source>
        <dbReference type="ARBA" id="ARBA00005254"/>
    </source>
</evidence>
<protein>
    <submittedName>
        <fullName evidence="3">Enoyl-CoA hydratase/isomerase family protein</fullName>
    </submittedName>
</protein>
<dbReference type="Gene3D" id="3.90.226.10">
    <property type="entry name" value="2-enoyl-CoA Hydratase, Chain A, domain 1"/>
    <property type="match status" value="1"/>
</dbReference>
<dbReference type="Proteomes" id="UP000249616">
    <property type="component" value="Chromosome"/>
</dbReference>
<name>A0A2Z4JAQ9_9ACTN</name>
<dbReference type="KEGG" id="scad:DN051_38405"/>
<comment type="similarity">
    <text evidence="1 2">Belongs to the enoyl-CoA hydratase/isomerase family.</text>
</comment>
<gene>
    <name evidence="3" type="ORF">DN051_38405</name>
</gene>
<sequence>MSTALATTPRTLRYVHVARDLKSLLVTDNGPVRSIQLNSPENGNLLSELMLDELLAVLNAADDDPAIRVLVLSGAGGNFCVGADRGELISLLAEDPSGTSLRTVAVKGRRVCDALASTELVTIARLHGSVIGAGLALAVFCDLRVGTDECRFWLPEVEFGTPPAWGGALPRLINEVGAARVRELILAGDRFDAATAHELSILHKVVPGRELDEAVARWTEPLARRPSAALRTAKLMLNGYAAAPRLADGAHFDADLLASAMTRHELTQQR</sequence>
<dbReference type="InterPro" id="IPR001753">
    <property type="entry name" value="Enoyl-CoA_hydra/iso"/>
</dbReference>
<accession>A0A2Z4JAQ9</accession>
<dbReference type="SUPFAM" id="SSF52096">
    <property type="entry name" value="ClpP/crotonase"/>
    <property type="match status" value="1"/>
</dbReference>
<evidence type="ECO:0000256" key="2">
    <source>
        <dbReference type="RuleBase" id="RU003707"/>
    </source>
</evidence>
<dbReference type="CDD" id="cd06558">
    <property type="entry name" value="crotonase-like"/>
    <property type="match status" value="1"/>
</dbReference>
<dbReference type="GO" id="GO:0006635">
    <property type="term" value="P:fatty acid beta-oxidation"/>
    <property type="evidence" value="ECO:0007669"/>
    <property type="project" value="TreeGrafter"/>
</dbReference>
<dbReference type="EMBL" id="CP030073">
    <property type="protein sequence ID" value="AWW41788.1"/>
    <property type="molecule type" value="Genomic_DNA"/>
</dbReference>
<proteinExistence type="inferred from homology"/>
<organism evidence="3 4">
    <name type="scientific">Streptomyces cadmiisoli</name>
    <dbReference type="NCBI Taxonomy" id="2184053"/>
    <lineage>
        <taxon>Bacteria</taxon>
        <taxon>Bacillati</taxon>
        <taxon>Actinomycetota</taxon>
        <taxon>Actinomycetes</taxon>
        <taxon>Kitasatosporales</taxon>
        <taxon>Streptomycetaceae</taxon>
        <taxon>Streptomyces</taxon>
        <taxon>Streptomyces aurantiacus group</taxon>
    </lineage>
</organism>
<dbReference type="PROSITE" id="PS00166">
    <property type="entry name" value="ENOYL_COA_HYDRATASE"/>
    <property type="match status" value="1"/>
</dbReference>
<dbReference type="PANTHER" id="PTHR11941:SF54">
    <property type="entry name" value="ENOYL-COA HYDRATASE, MITOCHONDRIAL"/>
    <property type="match status" value="1"/>
</dbReference>
<reference evidence="3 4" key="1">
    <citation type="journal article" date="2019" name="Int. J. Syst. Evol. Microbiol.">
        <title>Streptomyces cadmiisoli sp. nov., a novel actinomycete isolated from cadmium-contaminated soil.</title>
        <authorList>
            <person name="Li K."/>
            <person name="Tang X."/>
            <person name="Zhao J."/>
            <person name="Guo Y."/>
            <person name="Tang Y."/>
            <person name="Gao J."/>
        </authorList>
    </citation>
    <scope>NUCLEOTIDE SEQUENCE [LARGE SCALE GENOMIC DNA]</scope>
    <source>
        <strain evidence="3 4">ZFG47</strain>
    </source>
</reference>
<dbReference type="GO" id="GO:0016853">
    <property type="term" value="F:isomerase activity"/>
    <property type="evidence" value="ECO:0007669"/>
    <property type="project" value="UniProtKB-KW"/>
</dbReference>